<evidence type="ECO:0000313" key="2">
    <source>
        <dbReference type="Proteomes" id="UP000646667"/>
    </source>
</evidence>
<sequence>MTTKSKTETLFVNLGHLTYKQAKILRNLVDQASSNRDYDQGEMASLYLELDYAIERCEEDNDLNRGE</sequence>
<proteinExistence type="predicted"/>
<reference evidence="1 2" key="1">
    <citation type="submission" date="2020-01" db="EMBL/GenBank/DDBJ databases">
        <title>Patterns of diversity and host range of bacteriophage communities associated with bean-nodulatin bacteria.</title>
        <authorList>
            <person name="Vann Cauwenberghe J."/>
            <person name="Santamaria R.I."/>
            <person name="Bustos P."/>
            <person name="Juarez S."/>
            <person name="Gonzalez V."/>
        </authorList>
    </citation>
    <scope>NUCLEOTIDE SEQUENCE [LARGE SCALE GENOMIC DNA]</scope>
    <source>
        <strain evidence="2">RHph</strain>
    </source>
</reference>
<keyword evidence="2" id="KW-1185">Reference proteome</keyword>
<dbReference type="Proteomes" id="UP000646667">
    <property type="component" value="Segment"/>
</dbReference>
<organism evidence="1 2">
    <name type="scientific">Rhizobium phage RHph_N34</name>
    <dbReference type="NCBI Taxonomy" id="2509586"/>
    <lineage>
        <taxon>Viruses</taxon>
        <taxon>Duplodnaviria</taxon>
        <taxon>Heunggongvirae</taxon>
        <taxon>Uroviricota</taxon>
        <taxon>Caudoviricetes</taxon>
        <taxon>Pootjesviridae</taxon>
        <taxon>Staniewskivirinae</taxon>
        <taxon>Trinifflemingvirus</taxon>
        <taxon>Trinifflemingvirus N34</taxon>
    </lineage>
</organism>
<evidence type="ECO:0000313" key="1">
    <source>
        <dbReference type="EMBL" id="QIG73915.1"/>
    </source>
</evidence>
<dbReference type="EMBL" id="MN988534">
    <property type="protein sequence ID" value="QIG73915.1"/>
    <property type="molecule type" value="Genomic_DNA"/>
</dbReference>
<accession>A0A7S5RFH9</accession>
<gene>
    <name evidence="1" type="ORF">EVC06_140</name>
</gene>
<name>A0A7S5RFH9_9CAUD</name>
<protein>
    <submittedName>
        <fullName evidence="1">Uncharacterized protein</fullName>
    </submittedName>
</protein>